<dbReference type="PANTHER" id="PTHR48101:SF1">
    <property type="entry name" value="METHYLMALONYL-COA MUTASE, LARGE SUBUNIT"/>
    <property type="match status" value="1"/>
</dbReference>
<evidence type="ECO:0000256" key="1">
    <source>
        <dbReference type="ARBA" id="ARBA00023235"/>
    </source>
</evidence>
<dbReference type="AlphaFoldDB" id="X1NAF2"/>
<dbReference type="GO" id="GO:0031419">
    <property type="term" value="F:cobalamin binding"/>
    <property type="evidence" value="ECO:0007669"/>
    <property type="project" value="InterPro"/>
</dbReference>
<protein>
    <recommendedName>
        <fullName evidence="2">Methylmalonyl-CoA mutase alpha/beta chain catalytic domain-containing protein</fullName>
    </recommendedName>
</protein>
<accession>X1NAF2</accession>
<gene>
    <name evidence="3" type="ORF">S06H3_20662</name>
</gene>
<feature type="domain" description="Methylmalonyl-CoA mutase alpha/beta chain catalytic" evidence="2">
    <location>
        <begin position="2"/>
        <end position="207"/>
    </location>
</feature>
<dbReference type="PANTHER" id="PTHR48101">
    <property type="entry name" value="METHYLMALONYL-COA MUTASE, MITOCHONDRIAL-RELATED"/>
    <property type="match status" value="1"/>
</dbReference>
<evidence type="ECO:0000259" key="2">
    <source>
        <dbReference type="Pfam" id="PF01642"/>
    </source>
</evidence>
<name>X1NAF2_9ZZZZ</name>
<dbReference type="SUPFAM" id="SSF51703">
    <property type="entry name" value="Cobalamin (vitamin B12)-dependent enzymes"/>
    <property type="match status" value="1"/>
</dbReference>
<comment type="caution">
    <text evidence="3">The sequence shown here is derived from an EMBL/GenBank/DDBJ whole genome shotgun (WGS) entry which is preliminary data.</text>
</comment>
<dbReference type="EMBL" id="BARV01010729">
    <property type="protein sequence ID" value="GAI15629.1"/>
    <property type="molecule type" value="Genomic_DNA"/>
</dbReference>
<feature type="non-terminal residue" evidence="3">
    <location>
        <position position="207"/>
    </location>
</feature>
<dbReference type="InterPro" id="IPR006098">
    <property type="entry name" value="MMCoA_mutase_a_cat"/>
</dbReference>
<proteinExistence type="predicted"/>
<dbReference type="GO" id="GO:0004494">
    <property type="term" value="F:methylmalonyl-CoA mutase activity"/>
    <property type="evidence" value="ECO:0007669"/>
    <property type="project" value="InterPro"/>
</dbReference>
<reference evidence="3" key="1">
    <citation type="journal article" date="2014" name="Front. Microbiol.">
        <title>High frequency of phylogenetically diverse reductive dehalogenase-homologous genes in deep subseafloor sedimentary metagenomes.</title>
        <authorList>
            <person name="Kawai M."/>
            <person name="Futagami T."/>
            <person name="Toyoda A."/>
            <person name="Takaki Y."/>
            <person name="Nishi S."/>
            <person name="Hori S."/>
            <person name="Arai W."/>
            <person name="Tsubouchi T."/>
            <person name="Morono Y."/>
            <person name="Uchiyama I."/>
            <person name="Ito T."/>
            <person name="Fujiyama A."/>
            <person name="Inagaki F."/>
            <person name="Takami H."/>
        </authorList>
    </citation>
    <scope>NUCLEOTIDE SEQUENCE</scope>
    <source>
        <strain evidence="3">Expedition CK06-06</strain>
    </source>
</reference>
<dbReference type="NCBIfam" id="TIGR00641">
    <property type="entry name" value="acid_CoA_mut_N"/>
    <property type="match status" value="1"/>
</dbReference>
<organism evidence="3">
    <name type="scientific">marine sediment metagenome</name>
    <dbReference type="NCBI Taxonomy" id="412755"/>
    <lineage>
        <taxon>unclassified sequences</taxon>
        <taxon>metagenomes</taxon>
        <taxon>ecological metagenomes</taxon>
    </lineage>
</organism>
<keyword evidence="1" id="KW-0413">Isomerase</keyword>
<dbReference type="InterPro" id="IPR016176">
    <property type="entry name" value="Cbl-dep_enz_cat"/>
</dbReference>
<dbReference type="Pfam" id="PF01642">
    <property type="entry name" value="MM_CoA_mutase"/>
    <property type="match status" value="1"/>
</dbReference>
<sequence length="207" mass="23522">MLLAMYIVVGEKQGIPAKVLTGTIQNDMLKEYQAQKTWIYPPEPSMRIITDIMGYCSDNVPKWNTISISGYHIREAGSTALQELAFTLKNGFTYVEYGIKAGLSVDKFAPRLSHFFNSHLDFFEEIAKYRAARRIWARMMQNKYNAENPRSYLMRFHTQTAGCTLTAQQPENNIIRTAFQAFAAVLGGTQSLHTNSMDETFALPTEK</sequence>
<dbReference type="Gene3D" id="3.20.20.240">
    <property type="entry name" value="Methylmalonyl-CoA mutase"/>
    <property type="match status" value="1"/>
</dbReference>
<dbReference type="InterPro" id="IPR006099">
    <property type="entry name" value="MeMalonylCoA_mutase_a/b_cat"/>
</dbReference>
<evidence type="ECO:0000313" key="3">
    <source>
        <dbReference type="EMBL" id="GAI15629.1"/>
    </source>
</evidence>